<evidence type="ECO:0000313" key="12">
    <source>
        <dbReference type="EMBL" id="GAA0913222.1"/>
    </source>
</evidence>
<dbReference type="SMART" id="SM00487">
    <property type="entry name" value="DEXDc"/>
    <property type="match status" value="1"/>
</dbReference>
<dbReference type="InterPro" id="IPR006474">
    <property type="entry name" value="Helicase_Cas3_CRISPR-ass_core"/>
</dbReference>
<evidence type="ECO:0000259" key="11">
    <source>
        <dbReference type="PROSITE" id="PS51643"/>
    </source>
</evidence>
<comment type="similarity">
    <text evidence="1">In the N-terminal section; belongs to the CRISPR-associated nuclease Cas3-HD family.</text>
</comment>
<dbReference type="InterPro" id="IPR050079">
    <property type="entry name" value="DEAD_box_RNA_helicase"/>
</dbReference>
<accession>A0ABN1NNF5</accession>
<dbReference type="Gene3D" id="3.40.50.300">
    <property type="entry name" value="P-loop containing nucleotide triphosphate hydrolases"/>
    <property type="match status" value="2"/>
</dbReference>
<evidence type="ECO:0000256" key="9">
    <source>
        <dbReference type="ARBA" id="ARBA00023118"/>
    </source>
</evidence>
<gene>
    <name evidence="12" type="ORF">GCM10009549_26200</name>
</gene>
<keyword evidence="6" id="KW-0378">Hydrolase</keyword>
<dbReference type="SUPFAM" id="SSF52540">
    <property type="entry name" value="P-loop containing nucleoside triphosphate hydrolases"/>
    <property type="match status" value="1"/>
</dbReference>
<dbReference type="Proteomes" id="UP001501005">
    <property type="component" value="Unassembled WGS sequence"/>
</dbReference>
<dbReference type="InterPro" id="IPR038257">
    <property type="entry name" value="CRISPR-assoc_Cas3_HD_sf"/>
</dbReference>
<evidence type="ECO:0000256" key="10">
    <source>
        <dbReference type="SAM" id="MobiDB-lite"/>
    </source>
</evidence>
<dbReference type="NCBIfam" id="TIGR01587">
    <property type="entry name" value="cas3_core"/>
    <property type="match status" value="1"/>
</dbReference>
<evidence type="ECO:0000256" key="1">
    <source>
        <dbReference type="ARBA" id="ARBA00006847"/>
    </source>
</evidence>
<dbReference type="SUPFAM" id="SSF109604">
    <property type="entry name" value="HD-domain/PDEase-like"/>
    <property type="match status" value="1"/>
</dbReference>
<sequence>MPVHDPERLTTHSRVVRETVDGIRARIGDAGVIAHEPAFWTRVAAAALLHDTGKIAEGFQRQLLPGGPYWGERHEVLSLAYVDLLARAASWSADDRLMIATLVATHHRPLHGADDRRPGLASLYNEHTDWQKAFTRVQAPDGTTVPQVTSGVHHELVAWLAGMLGFDPPAHPSDGLTLADRARNLLDDLLDHWNGAPPPDPADADHDCVRSETGLLAALGQGALTLADHAGSAHISLQTHLPLPADYDIHPPHPPYPHQQHAARVNGHLVLTSPTGSGKTEAALGWAAHQIRSMPGLPRIVWTLPYRASLNAARDRFRRDLTPAPGEDLPDIGLLHGTAAHTLLREAADDECPTGPLDDGPRGTRRPGRTEPTKTMARQARARVNAMRLFAQRMRVATPHQLLTAALAGPSHSSALLEQANSLFVLDELHAYDPQTFGRLCAAMRLWKDLGSRIAVLSATLAPPLLHLVRESLTAPVTLVRAAPGTAPDRHRLALDPEPLTAPASLDRIRGWLHEGHSVLVVANTVDRARTLYEELADDARQACPGDPDAALLLHSRFRHQDRDALEHRLLQRHPERTAHDTARRGGLVVATQAVEVSLQLDFDRGAVENAPIEAVAQRAGRVNRRGRHPDGPVEFRVHQAEGHLPYDEGAVNAAWHALTTLVTEGTTTFGEQDIDRLLQLAYATEWGTAWADEARRCRDDFTRSFLAFQDPFHDHSDFEEALSEQFDGAEVLWRADEGAYRSLVKGPDGDPLLAARLLIPLRYRQLKQFKATFDPGLGVHITDGDYDPVLGLRRPAEPETVL</sequence>
<dbReference type="EMBL" id="BAAAHG010000017">
    <property type="protein sequence ID" value="GAA0913222.1"/>
    <property type="molecule type" value="Genomic_DNA"/>
</dbReference>
<dbReference type="PANTHER" id="PTHR47959">
    <property type="entry name" value="ATP-DEPENDENT RNA HELICASE RHLE-RELATED"/>
    <property type="match status" value="1"/>
</dbReference>
<keyword evidence="7" id="KW-0347">Helicase</keyword>
<protein>
    <submittedName>
        <fullName evidence="12">CRISPR-associated helicase/endonuclease Cas3</fullName>
    </submittedName>
</protein>
<feature type="domain" description="HD Cas3-type" evidence="11">
    <location>
        <begin position="2"/>
        <end position="230"/>
    </location>
</feature>
<dbReference type="InterPro" id="IPR014001">
    <property type="entry name" value="Helicase_ATP-bd"/>
</dbReference>
<evidence type="ECO:0000256" key="8">
    <source>
        <dbReference type="ARBA" id="ARBA00022840"/>
    </source>
</evidence>
<organism evidence="12 13">
    <name type="scientific">Streptomyces thermoalcalitolerans</name>
    <dbReference type="NCBI Taxonomy" id="65605"/>
    <lineage>
        <taxon>Bacteria</taxon>
        <taxon>Bacillati</taxon>
        <taxon>Actinomycetota</taxon>
        <taxon>Actinomycetes</taxon>
        <taxon>Kitasatosporales</taxon>
        <taxon>Streptomycetaceae</taxon>
        <taxon>Streptomyces</taxon>
    </lineage>
</organism>
<evidence type="ECO:0000256" key="2">
    <source>
        <dbReference type="ARBA" id="ARBA00009046"/>
    </source>
</evidence>
<name>A0ABN1NNF5_9ACTN</name>
<proteinExistence type="inferred from homology"/>
<keyword evidence="4" id="KW-0479">Metal-binding</keyword>
<dbReference type="PANTHER" id="PTHR47959:SF16">
    <property type="entry name" value="CRISPR-ASSOCIATED NUCLEASE_HELICASE CAS3-RELATED"/>
    <property type="match status" value="1"/>
</dbReference>
<dbReference type="InterPro" id="IPR006483">
    <property type="entry name" value="CRISPR-assoc_Cas3_HD"/>
</dbReference>
<comment type="caution">
    <text evidence="12">The sequence shown here is derived from an EMBL/GenBank/DDBJ whole genome shotgun (WGS) entry which is preliminary data.</text>
</comment>
<evidence type="ECO:0000256" key="6">
    <source>
        <dbReference type="ARBA" id="ARBA00022801"/>
    </source>
</evidence>
<dbReference type="InterPro" id="IPR054712">
    <property type="entry name" value="Cas3-like_dom"/>
</dbReference>
<comment type="similarity">
    <text evidence="2">In the central section; belongs to the CRISPR-associated helicase Cas3 family.</text>
</comment>
<evidence type="ECO:0000256" key="7">
    <source>
        <dbReference type="ARBA" id="ARBA00022806"/>
    </source>
</evidence>
<dbReference type="InterPro" id="IPR027417">
    <property type="entry name" value="P-loop_NTPase"/>
</dbReference>
<evidence type="ECO:0000313" key="13">
    <source>
        <dbReference type="Proteomes" id="UP001501005"/>
    </source>
</evidence>
<keyword evidence="5" id="KW-0547">Nucleotide-binding</keyword>
<evidence type="ECO:0000256" key="5">
    <source>
        <dbReference type="ARBA" id="ARBA00022741"/>
    </source>
</evidence>
<evidence type="ECO:0000256" key="4">
    <source>
        <dbReference type="ARBA" id="ARBA00022723"/>
    </source>
</evidence>
<keyword evidence="13" id="KW-1185">Reference proteome</keyword>
<reference evidence="12 13" key="1">
    <citation type="journal article" date="2019" name="Int. J. Syst. Evol. Microbiol.">
        <title>The Global Catalogue of Microorganisms (GCM) 10K type strain sequencing project: providing services to taxonomists for standard genome sequencing and annotation.</title>
        <authorList>
            <consortium name="The Broad Institute Genomics Platform"/>
            <consortium name="The Broad Institute Genome Sequencing Center for Infectious Disease"/>
            <person name="Wu L."/>
            <person name="Ma J."/>
        </authorList>
    </citation>
    <scope>NUCLEOTIDE SEQUENCE [LARGE SCALE GENOMIC DNA]</scope>
    <source>
        <strain evidence="12 13">JCM 10673</strain>
    </source>
</reference>
<keyword evidence="8" id="KW-0067">ATP-binding</keyword>
<feature type="region of interest" description="Disordered" evidence="10">
    <location>
        <begin position="349"/>
        <end position="378"/>
    </location>
</feature>
<dbReference type="CDD" id="cd09641">
    <property type="entry name" value="Cas3''_I"/>
    <property type="match status" value="1"/>
</dbReference>
<keyword evidence="3" id="KW-0540">Nuclease</keyword>
<evidence type="ECO:0000256" key="3">
    <source>
        <dbReference type="ARBA" id="ARBA00022722"/>
    </source>
</evidence>
<dbReference type="Pfam" id="PF22590">
    <property type="entry name" value="Cas3-like_C_2"/>
    <property type="match status" value="1"/>
</dbReference>
<dbReference type="NCBIfam" id="TIGR01596">
    <property type="entry name" value="cas3_HD"/>
    <property type="match status" value="1"/>
</dbReference>
<dbReference type="Gene3D" id="1.10.3210.30">
    <property type="match status" value="1"/>
</dbReference>
<dbReference type="PROSITE" id="PS51643">
    <property type="entry name" value="HD_CAS3"/>
    <property type="match status" value="1"/>
</dbReference>
<keyword evidence="9" id="KW-0051">Antiviral defense</keyword>